<dbReference type="InterPro" id="IPR028082">
    <property type="entry name" value="Peripla_BP_I"/>
</dbReference>
<evidence type="ECO:0000313" key="6">
    <source>
        <dbReference type="EMBL" id="MBC2592828.1"/>
    </source>
</evidence>
<dbReference type="Gene3D" id="3.40.50.2300">
    <property type="match status" value="2"/>
</dbReference>
<dbReference type="GO" id="GO:0003700">
    <property type="term" value="F:DNA-binding transcription factor activity"/>
    <property type="evidence" value="ECO:0007669"/>
    <property type="project" value="TreeGrafter"/>
</dbReference>
<dbReference type="Gene3D" id="1.10.260.40">
    <property type="entry name" value="lambda repressor-like DNA-binding domains"/>
    <property type="match status" value="1"/>
</dbReference>
<evidence type="ECO:0000256" key="2">
    <source>
        <dbReference type="ARBA" id="ARBA00023015"/>
    </source>
</evidence>
<evidence type="ECO:0000256" key="1">
    <source>
        <dbReference type="ARBA" id="ARBA00022491"/>
    </source>
</evidence>
<accession>A0A842H9P4</accession>
<keyword evidence="2" id="KW-0805">Transcription regulation</keyword>
<dbReference type="EMBL" id="JACHVB010000011">
    <property type="protein sequence ID" value="MBC2592828.1"/>
    <property type="molecule type" value="Genomic_DNA"/>
</dbReference>
<keyword evidence="3 6" id="KW-0238">DNA-binding</keyword>
<feature type="domain" description="HTH lacI-type" evidence="5">
    <location>
        <begin position="8"/>
        <end position="62"/>
    </location>
</feature>
<dbReference type="Pfam" id="PF00356">
    <property type="entry name" value="LacI"/>
    <property type="match status" value="1"/>
</dbReference>
<dbReference type="GO" id="GO:0000976">
    <property type="term" value="F:transcription cis-regulatory region binding"/>
    <property type="evidence" value="ECO:0007669"/>
    <property type="project" value="TreeGrafter"/>
</dbReference>
<reference evidence="6 7" key="1">
    <citation type="submission" date="2020-07" db="EMBL/GenBank/DDBJ databases">
        <authorList>
            <person name="Feng X."/>
        </authorList>
    </citation>
    <scope>NUCLEOTIDE SEQUENCE [LARGE SCALE GENOMIC DNA]</scope>
    <source>
        <strain evidence="6 7">JCM31066</strain>
    </source>
</reference>
<comment type="caution">
    <text evidence="6">The sequence shown here is derived from an EMBL/GenBank/DDBJ whole genome shotgun (WGS) entry which is preliminary data.</text>
</comment>
<keyword evidence="4" id="KW-0804">Transcription</keyword>
<dbReference type="SUPFAM" id="SSF53822">
    <property type="entry name" value="Periplasmic binding protein-like I"/>
    <property type="match status" value="1"/>
</dbReference>
<keyword evidence="7" id="KW-1185">Reference proteome</keyword>
<dbReference type="PANTHER" id="PTHR30146">
    <property type="entry name" value="LACI-RELATED TRANSCRIPTIONAL REPRESSOR"/>
    <property type="match status" value="1"/>
</dbReference>
<gene>
    <name evidence="6" type="ORF">H5P28_00995</name>
</gene>
<dbReference type="Proteomes" id="UP000546464">
    <property type="component" value="Unassembled WGS sequence"/>
</dbReference>
<protein>
    <submittedName>
        <fullName evidence="6">LacI family DNA-binding transcriptional regulator</fullName>
    </submittedName>
</protein>
<dbReference type="InterPro" id="IPR010982">
    <property type="entry name" value="Lambda_DNA-bd_dom_sf"/>
</dbReference>
<evidence type="ECO:0000259" key="5">
    <source>
        <dbReference type="PROSITE" id="PS50932"/>
    </source>
</evidence>
<evidence type="ECO:0000256" key="3">
    <source>
        <dbReference type="ARBA" id="ARBA00023125"/>
    </source>
</evidence>
<sequence>MCASKKNVGLKDIAEATGYSRITVSCALRSSPKVKASTAAIIRKKASELGYVPDPRVSAVMASVRAAKKRYQEPLAWLNASPERWYWRDYKWLTPYMEGAQKECAALGYRLDDFWLYEPGMTEKRMSQILINRGIRGVIITPAPTILGVSHLAFDWERLCGITFESALHSPRLHRVAPSYHYNLMLALKVLRLNGYRRIGLFMHNLENRRSQNTYLAALHYFQKDLPKHEQVRPLTFKSIWGLPNEIQFSKWAAEESQKPDQGNLRAKPLGMLRDWIAKEHPDAIVVQNQSIIEWLIELGLCVPNDIGVAHLALDDDCADWAGIWQNKRHIGAQAVRELITMLQTNQIGPPEIFHETLIRGNWRYGKTIKSR</sequence>
<dbReference type="InterPro" id="IPR000843">
    <property type="entry name" value="HTH_LacI"/>
</dbReference>
<dbReference type="PANTHER" id="PTHR30146:SF148">
    <property type="entry name" value="HTH-TYPE TRANSCRIPTIONAL REPRESSOR PURR-RELATED"/>
    <property type="match status" value="1"/>
</dbReference>
<organism evidence="6 7">
    <name type="scientific">Ruficoccus amylovorans</name>
    <dbReference type="NCBI Taxonomy" id="1804625"/>
    <lineage>
        <taxon>Bacteria</taxon>
        <taxon>Pseudomonadati</taxon>
        <taxon>Verrucomicrobiota</taxon>
        <taxon>Opitutia</taxon>
        <taxon>Puniceicoccales</taxon>
        <taxon>Cerasicoccaceae</taxon>
        <taxon>Ruficoccus</taxon>
    </lineage>
</organism>
<evidence type="ECO:0000313" key="7">
    <source>
        <dbReference type="Proteomes" id="UP000546464"/>
    </source>
</evidence>
<dbReference type="PROSITE" id="PS50932">
    <property type="entry name" value="HTH_LACI_2"/>
    <property type="match status" value="1"/>
</dbReference>
<evidence type="ECO:0000256" key="4">
    <source>
        <dbReference type="ARBA" id="ARBA00023163"/>
    </source>
</evidence>
<keyword evidence="1" id="KW-0678">Repressor</keyword>
<dbReference type="AlphaFoldDB" id="A0A842H9P4"/>
<name>A0A842H9P4_9BACT</name>
<dbReference type="SUPFAM" id="SSF47413">
    <property type="entry name" value="lambda repressor-like DNA-binding domains"/>
    <property type="match status" value="1"/>
</dbReference>
<proteinExistence type="predicted"/>
<dbReference type="CDD" id="cd01392">
    <property type="entry name" value="HTH_LacI"/>
    <property type="match status" value="1"/>
</dbReference>